<dbReference type="GeneID" id="33062846"/>
<evidence type="ECO:0000313" key="7">
    <source>
        <dbReference type="Proteomes" id="UP000472573"/>
    </source>
</evidence>
<name>A0A0R2H6G2_PEDPE</name>
<dbReference type="Proteomes" id="UP000743107">
    <property type="component" value="Unassembled WGS sequence"/>
</dbReference>
<dbReference type="CDD" id="cd04301">
    <property type="entry name" value="NAT_SF"/>
    <property type="match status" value="1"/>
</dbReference>
<keyword evidence="2" id="KW-0808">Transferase</keyword>
<dbReference type="Gene3D" id="3.40.630.30">
    <property type="match status" value="1"/>
</dbReference>
<dbReference type="RefSeq" id="WP_002832805.1">
    <property type="nucleotide sequence ID" value="NZ_BEWQ01000006.1"/>
</dbReference>
<reference evidence="3 7" key="2">
    <citation type="submission" date="2019-10" db="EMBL/GenBank/DDBJ databases">
        <authorList>
            <person name="Irmler S."/>
            <person name="Berthoud H."/>
            <person name="Roetschi A."/>
            <person name="Arias E."/>
            <person name="Shani N."/>
            <person name="Wuethrich D."/>
            <person name="Bruggmann R."/>
        </authorList>
    </citation>
    <scope>NUCLEOTIDE SEQUENCE [LARGE SCALE GENOMIC DNA]</scope>
    <source>
        <strain evidence="3 7">FAM13073</strain>
    </source>
</reference>
<protein>
    <submittedName>
        <fullName evidence="3">GNAT family N-acetyltransferase</fullName>
    </submittedName>
    <submittedName>
        <fullName evidence="2">Putative acetyltransferase</fullName>
        <ecNumber evidence="2">2.3.1.-</ecNumber>
    </submittedName>
</protein>
<keyword evidence="7" id="KW-1185">Reference proteome</keyword>
<reference evidence="4" key="5">
    <citation type="submission" date="2020-11" db="EMBL/GenBank/DDBJ databases">
        <title>Antibiotic susceptibility profiles of Pediococcus pentosaceus from various origins and their implications for the safety assessment of strains with food-technology applications.</title>
        <authorList>
            <person name="Shani N."/>
            <person name="Oberhaensli S."/>
            <person name="Arias E."/>
        </authorList>
    </citation>
    <scope>NUCLEOTIDE SEQUENCE</scope>
    <source>
        <strain evidence="5">FAM 19164</strain>
        <strain evidence="4">FAM 24207</strain>
    </source>
</reference>
<accession>A0A0R2H6G2</accession>
<dbReference type="AlphaFoldDB" id="A0A0R2H6G2"/>
<dbReference type="EMBL" id="JADOFP010000004">
    <property type="protein sequence ID" value="MBF7115049.1"/>
    <property type="molecule type" value="Genomic_DNA"/>
</dbReference>
<evidence type="ECO:0000313" key="4">
    <source>
        <dbReference type="EMBL" id="MBF7115049.1"/>
    </source>
</evidence>
<reference evidence="3" key="3">
    <citation type="submission" date="2019-12" db="EMBL/GenBank/DDBJ databases">
        <title>SpeciesPrimer: A bioinformatics pipeline dedicated to the design of qPCR primers for the quantification of bacterial species.</title>
        <authorList>
            <person name="Dreier M."/>
            <person name="Berthoud H."/>
            <person name="Shani N."/>
            <person name="Wechsler D."/>
            <person name="Junier P."/>
        </authorList>
    </citation>
    <scope>NUCLEOTIDE SEQUENCE</scope>
    <source>
        <strain evidence="3">FAM13073</strain>
    </source>
</reference>
<dbReference type="EMBL" id="CP021474">
    <property type="protein sequence ID" value="ARW20356.1"/>
    <property type="molecule type" value="Genomic_DNA"/>
</dbReference>
<accession>A0A8G0ZJ19</accession>
<evidence type="ECO:0000313" key="6">
    <source>
        <dbReference type="Proteomes" id="UP000196118"/>
    </source>
</evidence>
<gene>
    <name evidence="3" type="ORF">GBO79_05840</name>
    <name evidence="4" type="ORF">ITQ90_06045</name>
    <name evidence="5" type="ORF">ITQ97_06400</name>
    <name evidence="2" type="ORF">S100892_01813</name>
</gene>
<evidence type="ECO:0000313" key="2">
    <source>
        <dbReference type="EMBL" id="ARW20356.1"/>
    </source>
</evidence>
<organism evidence="2 6">
    <name type="scientific">Pediococcus pentosaceus</name>
    <dbReference type="NCBI Taxonomy" id="1255"/>
    <lineage>
        <taxon>Bacteria</taxon>
        <taxon>Bacillati</taxon>
        <taxon>Bacillota</taxon>
        <taxon>Bacilli</taxon>
        <taxon>Lactobacillales</taxon>
        <taxon>Lactobacillaceae</taxon>
        <taxon>Pediococcus</taxon>
    </lineage>
</organism>
<dbReference type="GO" id="GO:0016747">
    <property type="term" value="F:acyltransferase activity, transferring groups other than amino-acyl groups"/>
    <property type="evidence" value="ECO:0007669"/>
    <property type="project" value="InterPro"/>
</dbReference>
<proteinExistence type="predicted"/>
<sequence>MEAKMVRGATGPVYMDALEIRKKVFIEEQGIDPALEFDENEDFFTYFVGYDEAKPIVTARARRVDDDTWVVQRVATKTGYRRHGLARDLFEFIEAQAVKMNIKKIKLHAQESAEPFYFAMNYERVSGPEMEAGIVHYWMEKAI</sequence>
<feature type="domain" description="N-acetyltransferase" evidence="1">
    <location>
        <begin position="4"/>
        <end position="143"/>
    </location>
</feature>
<dbReference type="PROSITE" id="PS51186">
    <property type="entry name" value="GNAT"/>
    <property type="match status" value="1"/>
</dbReference>
<dbReference type="InterPro" id="IPR016181">
    <property type="entry name" value="Acyl_CoA_acyltransferase"/>
</dbReference>
<evidence type="ECO:0000259" key="1">
    <source>
        <dbReference type="PROSITE" id="PS51186"/>
    </source>
</evidence>
<reference evidence="2 6" key="1">
    <citation type="submission" date="2017-05" db="EMBL/GenBank/DDBJ databases">
        <title>Genome sequence of Pediococcus pentosaceus strain SRCM100892.</title>
        <authorList>
            <person name="Cho S.H."/>
        </authorList>
    </citation>
    <scope>NUCLEOTIDE SEQUENCE [LARGE SCALE GENOMIC DNA]</scope>
    <source>
        <strain evidence="2 6">SRCM100892</strain>
    </source>
</reference>
<dbReference type="SUPFAM" id="SSF55729">
    <property type="entry name" value="Acyl-CoA N-acyltransferases (Nat)"/>
    <property type="match status" value="1"/>
</dbReference>
<keyword evidence="2" id="KW-0012">Acyltransferase</keyword>
<evidence type="ECO:0000313" key="5">
    <source>
        <dbReference type="EMBL" id="MBF7127436.1"/>
    </source>
</evidence>
<dbReference type="Proteomes" id="UP000472573">
    <property type="component" value="Unassembled WGS sequence"/>
</dbReference>
<dbReference type="Proteomes" id="UP000196118">
    <property type="component" value="Chromosome"/>
</dbReference>
<dbReference type="EMBL" id="WENB01000003">
    <property type="protein sequence ID" value="KAF0413474.1"/>
    <property type="molecule type" value="Genomic_DNA"/>
</dbReference>
<evidence type="ECO:0000313" key="3">
    <source>
        <dbReference type="EMBL" id="KAF0413474.1"/>
    </source>
</evidence>
<dbReference type="EC" id="2.3.1.-" evidence="2"/>
<dbReference type="InterPro" id="IPR000182">
    <property type="entry name" value="GNAT_dom"/>
</dbReference>
<dbReference type="Proteomes" id="UP001194632">
    <property type="component" value="Unassembled WGS sequence"/>
</dbReference>
<reference evidence="7" key="4">
    <citation type="submission" date="2020-03" db="EMBL/GenBank/DDBJ databases">
        <title>SpeciesPrimer: A bioinformatics pipeline dedicated to the design of qPCR primers for the quantification of bacterial species.</title>
        <authorList>
            <person name="Dreier M."/>
            <person name="Berthoud H."/>
            <person name="Shani N."/>
            <person name="Wechsler D."/>
            <person name="Junier P."/>
        </authorList>
    </citation>
    <scope>NUCLEOTIDE SEQUENCE [LARGE SCALE GENOMIC DNA]</scope>
    <source>
        <strain evidence="7">FAM13073</strain>
    </source>
</reference>
<dbReference type="EMBL" id="JADOFV010000003">
    <property type="protein sequence ID" value="MBF7127436.1"/>
    <property type="molecule type" value="Genomic_DNA"/>
</dbReference>
<dbReference type="Pfam" id="PF13673">
    <property type="entry name" value="Acetyltransf_10"/>
    <property type="match status" value="1"/>
</dbReference>
<dbReference type="OMA" id="CPISDEF"/>